<dbReference type="RefSeq" id="XP_021818790.1">
    <property type="nucleotide sequence ID" value="XM_021963098.1"/>
</dbReference>
<accession>A0A6P5SPK5</accession>
<reference evidence="2" key="1">
    <citation type="submission" date="2025-08" db="UniProtKB">
        <authorList>
            <consortium name="RefSeq"/>
        </authorList>
    </citation>
    <scope>IDENTIFICATION</scope>
</reference>
<keyword evidence="1" id="KW-1185">Reference proteome</keyword>
<protein>
    <submittedName>
        <fullName evidence="2">Zinc finger CCCH domain-containing protein 20-like</fullName>
    </submittedName>
</protein>
<dbReference type="GeneID" id="110760776"/>
<evidence type="ECO:0000313" key="2">
    <source>
        <dbReference type="RefSeq" id="XP_021818790.1"/>
    </source>
</evidence>
<proteinExistence type="predicted"/>
<dbReference type="Proteomes" id="UP000515124">
    <property type="component" value="Unplaced"/>
</dbReference>
<organism evidence="1 2">
    <name type="scientific">Prunus avium</name>
    <name type="common">Cherry</name>
    <name type="synonym">Cerasus avium</name>
    <dbReference type="NCBI Taxonomy" id="42229"/>
    <lineage>
        <taxon>Eukaryota</taxon>
        <taxon>Viridiplantae</taxon>
        <taxon>Streptophyta</taxon>
        <taxon>Embryophyta</taxon>
        <taxon>Tracheophyta</taxon>
        <taxon>Spermatophyta</taxon>
        <taxon>Magnoliopsida</taxon>
        <taxon>eudicotyledons</taxon>
        <taxon>Gunneridae</taxon>
        <taxon>Pentapetalae</taxon>
        <taxon>rosids</taxon>
        <taxon>fabids</taxon>
        <taxon>Rosales</taxon>
        <taxon>Rosaceae</taxon>
        <taxon>Amygdaloideae</taxon>
        <taxon>Amygdaleae</taxon>
        <taxon>Prunus</taxon>
    </lineage>
</organism>
<evidence type="ECO:0000313" key="1">
    <source>
        <dbReference type="Proteomes" id="UP000515124"/>
    </source>
</evidence>
<sequence length="117" mass="13156">MEVSSMTQSLSRSLGEFFRVWVSEISGFESPRESILRHGLCSLPLNPARVPTRFGIGYLDFCKEGCEEEPAMERVESRRGLRENMFERLRKENSLGLVESSPNGGASDVGWVSELVK</sequence>
<dbReference type="AlphaFoldDB" id="A0A6P5SPK5"/>
<dbReference type="KEGG" id="pavi:110760776"/>
<gene>
    <name evidence="2" type="primary">LOC110760776</name>
</gene>
<name>A0A6P5SPK5_PRUAV</name>